<dbReference type="Pfam" id="PF04143">
    <property type="entry name" value="Sulf_transp"/>
    <property type="match status" value="1"/>
</dbReference>
<evidence type="ECO:0000313" key="3">
    <source>
        <dbReference type="Proteomes" id="UP000032250"/>
    </source>
</evidence>
<dbReference type="PATRIC" id="fig|1379739.3.peg.2003"/>
<sequence length="231" mass="26389">MSKDIDLLIHKRHINHRGYVKKKNQIPQAISICIISLLVGTILWKMNPDNIFYWLIGIAIGFVLRKSRFCLCGAFRDPFLFNNTKLLRGVIITIIINTLGFGIIQYYYLKGNIMSYDNIPGNVTSFGWHIAIGAFIFGIGMVIAGGCASGILMRIGEGHALPWIVFIGMIIGNLLGAKDYSFWYDKIIKNSKVIYFPEYIDIRIAIAIQIIILIIIYKFLSFKEKRNFEEK</sequence>
<proteinExistence type="predicted"/>
<dbReference type="InterPro" id="IPR007272">
    <property type="entry name" value="Sulf_transp_TsuA/YedE"/>
</dbReference>
<dbReference type="OrthoDB" id="9794165at2"/>
<reference evidence="2 3" key="1">
    <citation type="submission" date="2014-06" db="EMBL/GenBank/DDBJ databases">
        <title>Genome characterization of distinct group I Clostridium botulinum lineages.</title>
        <authorList>
            <person name="Giordani F."/>
            <person name="Anselmo A."/>
            <person name="Fillo S."/>
            <person name="Palozzi A.M."/>
            <person name="Fortunato A."/>
            <person name="Gentile B."/>
            <person name="Ciammaruconi A."/>
            <person name="Anniballi F."/>
            <person name="De Medici D."/>
            <person name="Lista F."/>
        </authorList>
    </citation>
    <scope>NUCLEOTIDE SEQUENCE [LARGE SCALE GENOMIC DNA]</scope>
    <source>
        <strain evidence="2 3">B2 450</strain>
    </source>
</reference>
<keyword evidence="1" id="KW-1133">Transmembrane helix</keyword>
<dbReference type="AlphaFoldDB" id="A0A0D1BV09"/>
<comment type="caution">
    <text evidence="2">The sequence shown here is derived from an EMBL/GenBank/DDBJ whole genome shotgun (WGS) entry which is preliminary data.</text>
</comment>
<name>A0A0D1BV09_CLOBO</name>
<feature type="transmembrane region" description="Helical" evidence="1">
    <location>
        <begin position="50"/>
        <end position="65"/>
    </location>
</feature>
<gene>
    <name evidence="2" type="ORF">N495_08280</name>
</gene>
<keyword evidence="1" id="KW-0472">Membrane</keyword>
<accession>A0A0D1BV09</accession>
<dbReference type="RefSeq" id="WP_003486329.1">
    <property type="nucleotide sequence ID" value="NZ_JXSU01000007.1"/>
</dbReference>
<dbReference type="EMBL" id="JXSU01000007">
    <property type="protein sequence ID" value="KIS23592.1"/>
    <property type="molecule type" value="Genomic_DNA"/>
</dbReference>
<keyword evidence="1" id="KW-0812">Transmembrane</keyword>
<feature type="transmembrane region" description="Helical" evidence="1">
    <location>
        <begin position="160"/>
        <end position="177"/>
    </location>
</feature>
<dbReference type="HOGENOM" id="CLU_1277122_0_0_9"/>
<organism evidence="2 3">
    <name type="scientific">Clostridium botulinum B2 450</name>
    <dbReference type="NCBI Taxonomy" id="1379739"/>
    <lineage>
        <taxon>Bacteria</taxon>
        <taxon>Bacillati</taxon>
        <taxon>Bacillota</taxon>
        <taxon>Clostridia</taxon>
        <taxon>Eubacteriales</taxon>
        <taxon>Clostridiaceae</taxon>
        <taxon>Clostridium</taxon>
    </lineage>
</organism>
<protein>
    <submittedName>
        <fullName evidence="2">Transporter</fullName>
    </submittedName>
</protein>
<evidence type="ECO:0000313" key="2">
    <source>
        <dbReference type="EMBL" id="KIS23592.1"/>
    </source>
</evidence>
<feature type="transmembrane region" description="Helical" evidence="1">
    <location>
        <begin position="128"/>
        <end position="153"/>
    </location>
</feature>
<feature type="transmembrane region" description="Helical" evidence="1">
    <location>
        <begin position="26"/>
        <end position="44"/>
    </location>
</feature>
<evidence type="ECO:0000256" key="1">
    <source>
        <dbReference type="SAM" id="Phobius"/>
    </source>
</evidence>
<feature type="transmembrane region" description="Helical" evidence="1">
    <location>
        <begin position="202"/>
        <end position="220"/>
    </location>
</feature>
<feature type="transmembrane region" description="Helical" evidence="1">
    <location>
        <begin position="86"/>
        <end position="108"/>
    </location>
</feature>
<dbReference type="Proteomes" id="UP000032250">
    <property type="component" value="Unassembled WGS sequence"/>
</dbReference>